<evidence type="ECO:0000256" key="8">
    <source>
        <dbReference type="HAMAP-Rule" id="MF_01106"/>
    </source>
</evidence>
<dbReference type="Pfam" id="PF01960">
    <property type="entry name" value="ArgJ"/>
    <property type="match status" value="1"/>
</dbReference>
<dbReference type="PANTHER" id="PTHR23100">
    <property type="entry name" value="ARGININE BIOSYNTHESIS BIFUNCTIONAL PROTEIN ARGJ"/>
    <property type="match status" value="1"/>
</dbReference>
<comment type="catalytic activity">
    <reaction evidence="8">
        <text>L-glutamate + acetyl-CoA = N-acetyl-L-glutamate + CoA + H(+)</text>
        <dbReference type="Rhea" id="RHEA:24292"/>
        <dbReference type="ChEBI" id="CHEBI:15378"/>
        <dbReference type="ChEBI" id="CHEBI:29985"/>
        <dbReference type="ChEBI" id="CHEBI:44337"/>
        <dbReference type="ChEBI" id="CHEBI:57287"/>
        <dbReference type="ChEBI" id="CHEBI:57288"/>
        <dbReference type="EC" id="2.3.1.1"/>
    </reaction>
</comment>
<dbReference type="RefSeq" id="WP_020376254.1">
    <property type="nucleotide sequence ID" value="NZ_FWWY01000001.1"/>
</dbReference>
<accession>A0A1W1W8T9</accession>
<feature type="site" description="Cleavage; by autolysis" evidence="8">
    <location>
        <begin position="200"/>
        <end position="201"/>
    </location>
</feature>
<comment type="catalytic activity">
    <reaction evidence="8">
        <text>N(2)-acetyl-L-ornithine + L-glutamate = N-acetyl-L-glutamate + L-ornithine</text>
        <dbReference type="Rhea" id="RHEA:15349"/>
        <dbReference type="ChEBI" id="CHEBI:29985"/>
        <dbReference type="ChEBI" id="CHEBI:44337"/>
        <dbReference type="ChEBI" id="CHEBI:46911"/>
        <dbReference type="ChEBI" id="CHEBI:57805"/>
        <dbReference type="EC" id="2.3.1.35"/>
    </reaction>
</comment>
<feature type="site" description="Involved in the stabilization of negative charge on the oxyanion by the formation of the oxyanion hole" evidence="8">
    <location>
        <position position="124"/>
    </location>
</feature>
<keyword evidence="10" id="KW-1185">Reference proteome</keyword>
<keyword evidence="3 8" id="KW-0055">Arginine biosynthesis</keyword>
<evidence type="ECO:0000256" key="7">
    <source>
        <dbReference type="ARBA" id="ARBA00023315"/>
    </source>
</evidence>
<feature type="binding site" evidence="8">
    <location>
        <position position="190"/>
    </location>
    <ligand>
        <name>substrate</name>
    </ligand>
</feature>
<evidence type="ECO:0000313" key="10">
    <source>
        <dbReference type="Proteomes" id="UP000192660"/>
    </source>
</evidence>
<dbReference type="InterPro" id="IPR016117">
    <property type="entry name" value="ArgJ-like_dom_sf"/>
</dbReference>
<dbReference type="HAMAP" id="MF_01106">
    <property type="entry name" value="ArgJ"/>
    <property type="match status" value="1"/>
</dbReference>
<dbReference type="Gene3D" id="3.10.20.340">
    <property type="entry name" value="ArgJ beta chain, C-terminal domain"/>
    <property type="match status" value="1"/>
</dbReference>
<feature type="site" description="Involved in the stabilization of negative charge on the oxyanion by the formation of the oxyanion hole" evidence="8">
    <location>
        <position position="125"/>
    </location>
</feature>
<reference evidence="10" key="1">
    <citation type="submission" date="2017-04" db="EMBL/GenBank/DDBJ databases">
        <authorList>
            <person name="Varghese N."/>
            <person name="Submissions S."/>
        </authorList>
    </citation>
    <scope>NUCLEOTIDE SEQUENCE [LARGE SCALE GENOMIC DNA]</scope>
    <source>
        <strain evidence="10">DSM 9293</strain>
    </source>
</reference>
<feature type="binding site" evidence="8">
    <location>
        <position position="412"/>
    </location>
    <ligand>
        <name>substrate</name>
    </ligand>
</feature>
<keyword evidence="4 8" id="KW-0028">Amino-acid biosynthesis</keyword>
<dbReference type="GO" id="GO:0004358">
    <property type="term" value="F:L-glutamate N-acetyltransferase activity, acting on acetyl-L-ornithine as donor"/>
    <property type="evidence" value="ECO:0007669"/>
    <property type="project" value="UniProtKB-UniRule"/>
</dbReference>
<feature type="active site" description="Nucleophile" evidence="8">
    <location>
        <position position="201"/>
    </location>
</feature>
<keyword evidence="6 8" id="KW-0068">Autocatalytic cleavage</keyword>
<feature type="binding site" evidence="8">
    <location>
        <position position="407"/>
    </location>
    <ligand>
        <name>substrate</name>
    </ligand>
</feature>
<dbReference type="GO" id="GO:0006592">
    <property type="term" value="P:ornithine biosynthetic process"/>
    <property type="evidence" value="ECO:0007669"/>
    <property type="project" value="TreeGrafter"/>
</dbReference>
<comment type="pathway">
    <text evidence="8">Amino-acid biosynthesis; L-arginine biosynthesis; N(2)-acetyl-L-ornithine from L-glutamate: step 1/4.</text>
</comment>
<dbReference type="NCBIfam" id="TIGR00120">
    <property type="entry name" value="ArgJ"/>
    <property type="match status" value="1"/>
</dbReference>
<organism evidence="9 10">
    <name type="scientific">Sulfobacillus thermosulfidooxidans (strain DSM 9293 / VKM B-1269 / AT-1)</name>
    <dbReference type="NCBI Taxonomy" id="929705"/>
    <lineage>
        <taxon>Bacteria</taxon>
        <taxon>Bacillati</taxon>
        <taxon>Bacillota</taxon>
        <taxon>Clostridia</taxon>
        <taxon>Eubacteriales</taxon>
        <taxon>Clostridiales Family XVII. Incertae Sedis</taxon>
        <taxon>Sulfobacillus</taxon>
    </lineage>
</organism>
<dbReference type="SUPFAM" id="SSF56266">
    <property type="entry name" value="DmpA/ArgJ-like"/>
    <property type="match status" value="1"/>
</dbReference>
<evidence type="ECO:0000313" key="9">
    <source>
        <dbReference type="EMBL" id="SMC02163.1"/>
    </source>
</evidence>
<evidence type="ECO:0000256" key="1">
    <source>
        <dbReference type="ARBA" id="ARBA00006774"/>
    </source>
</evidence>
<dbReference type="PANTHER" id="PTHR23100:SF0">
    <property type="entry name" value="ARGININE BIOSYNTHESIS BIFUNCTIONAL PROTEIN ARGJ, MITOCHONDRIAL"/>
    <property type="match status" value="1"/>
</dbReference>
<dbReference type="FunFam" id="3.10.20.340:FF:000001">
    <property type="entry name" value="Arginine biosynthesis bifunctional protein ArgJ, chloroplastic"/>
    <property type="match status" value="1"/>
</dbReference>
<comment type="function">
    <text evidence="8">Catalyzes two activities which are involved in the cyclic version of arginine biosynthesis: the synthesis of N-acetylglutamate from glutamate and acetyl-CoA as the acetyl donor, and of ornithine by transacetylation between N(2)-acetylornithine and glutamate.</text>
</comment>
<dbReference type="UniPathway" id="UPA00068">
    <property type="reaction ID" value="UER00106"/>
</dbReference>
<protein>
    <recommendedName>
        <fullName evidence="8">Arginine biosynthesis bifunctional protein ArgJ</fullName>
    </recommendedName>
    <domain>
        <recommendedName>
            <fullName evidence="8">Glutamate N-acetyltransferase</fullName>
            <ecNumber evidence="8">2.3.1.35</ecNumber>
        </recommendedName>
        <alternativeName>
            <fullName evidence="8">Ornithine acetyltransferase</fullName>
            <shortName evidence="8">OATase</shortName>
        </alternativeName>
        <alternativeName>
            <fullName evidence="8">Ornithine transacetylase</fullName>
        </alternativeName>
    </domain>
    <domain>
        <recommendedName>
            <fullName evidence="8">Amino-acid acetyltransferase</fullName>
            <ecNumber evidence="8">2.3.1.1</ecNumber>
        </recommendedName>
        <alternativeName>
            <fullName evidence="8">N-acetylglutamate synthase</fullName>
            <shortName evidence="8">AGSase</shortName>
        </alternativeName>
    </domain>
    <component>
        <recommendedName>
            <fullName evidence="8">Arginine biosynthesis bifunctional protein ArgJ alpha chain</fullName>
        </recommendedName>
    </component>
    <component>
        <recommendedName>
            <fullName evidence="8">Arginine biosynthesis bifunctional protein ArgJ beta chain</fullName>
        </recommendedName>
    </component>
</protein>
<comment type="similarity">
    <text evidence="1 8">Belongs to the ArgJ family.</text>
</comment>
<dbReference type="GO" id="GO:0005737">
    <property type="term" value="C:cytoplasm"/>
    <property type="evidence" value="ECO:0007669"/>
    <property type="project" value="UniProtKB-SubCell"/>
</dbReference>
<proteinExistence type="inferred from homology"/>
<feature type="binding site" evidence="8">
    <location>
        <position position="285"/>
    </location>
    <ligand>
        <name>substrate</name>
    </ligand>
</feature>
<evidence type="ECO:0000256" key="6">
    <source>
        <dbReference type="ARBA" id="ARBA00022813"/>
    </source>
</evidence>
<dbReference type="STRING" id="28034.BFX07_02850"/>
<dbReference type="GO" id="GO:0004042">
    <property type="term" value="F:L-glutamate N-acetyltransferase activity"/>
    <property type="evidence" value="ECO:0007669"/>
    <property type="project" value="UniProtKB-UniRule"/>
</dbReference>
<dbReference type="NCBIfam" id="NF003802">
    <property type="entry name" value="PRK05388.1"/>
    <property type="match status" value="1"/>
</dbReference>
<keyword evidence="7 8" id="KW-0012">Acyltransferase</keyword>
<dbReference type="Gene3D" id="3.60.70.12">
    <property type="entry name" value="L-amino peptidase D-ALA esterase/amidase"/>
    <property type="match status" value="1"/>
</dbReference>
<dbReference type="InterPro" id="IPR002813">
    <property type="entry name" value="Arg_biosynth_ArgJ"/>
</dbReference>
<evidence type="ECO:0000256" key="2">
    <source>
        <dbReference type="ARBA" id="ARBA00011475"/>
    </source>
</evidence>
<feature type="chain" id="PRO_5023235613" description="Arginine biosynthesis bifunctional protein ArgJ beta chain" evidence="8">
    <location>
        <begin position="201"/>
        <end position="412"/>
    </location>
</feature>
<dbReference type="EC" id="2.3.1.35" evidence="8"/>
<dbReference type="Proteomes" id="UP000192660">
    <property type="component" value="Unassembled WGS sequence"/>
</dbReference>
<gene>
    <name evidence="8" type="primary">argJ</name>
    <name evidence="9" type="ORF">SAMN00768000_0381</name>
</gene>
<dbReference type="EC" id="2.3.1.1" evidence="8"/>
<keyword evidence="8" id="KW-0963">Cytoplasm</keyword>
<dbReference type="EMBL" id="FWWY01000001">
    <property type="protein sequence ID" value="SMC02163.1"/>
    <property type="molecule type" value="Genomic_DNA"/>
</dbReference>
<dbReference type="CDD" id="cd02152">
    <property type="entry name" value="OAT"/>
    <property type="match status" value="1"/>
</dbReference>
<evidence type="ECO:0000256" key="3">
    <source>
        <dbReference type="ARBA" id="ARBA00022571"/>
    </source>
</evidence>
<name>A0A1W1W8T9_SULTA</name>
<evidence type="ECO:0000256" key="5">
    <source>
        <dbReference type="ARBA" id="ARBA00022679"/>
    </source>
</evidence>
<dbReference type="GO" id="GO:0006526">
    <property type="term" value="P:L-arginine biosynthetic process"/>
    <property type="evidence" value="ECO:0007669"/>
    <property type="project" value="UniProtKB-UniRule"/>
</dbReference>
<dbReference type="InterPro" id="IPR042195">
    <property type="entry name" value="ArgJ_beta_C"/>
</dbReference>
<feature type="binding site" evidence="8">
    <location>
        <position position="164"/>
    </location>
    <ligand>
        <name>substrate</name>
    </ligand>
</feature>
<sequence>MIRNIIEPALAHMTWKVGNVTTPLGFKAFGTASGILKGRPDMALIWSVKPAVVSGLFTTNTAKAWPVLLTQKTVYHGLCQAVIINAGNANAATGPQGEKDAALMQERTARGLNIPPSFVAVASTGVIGVPLPMDKIDQGIHQLLEQWEQHRDCDGKAASEAILTTDQVPKVLAAEVTLPEGTVHMGLMAKGSGMIHPNMATMLAFVTTDAVIDKELQDHLLRQAVDRSFHRISVDGDPSTNDMVLMMANGFSRVAIETPESIKLFQSALTHLLRQGARMIADDGEGATHLITCHVKGAPSEEDAAQKARVVVRSNLVKAAIYGQDPNWGRILAAIGTTPGAFDPDQVAIRMGRLTLFDHGLPTSFDENEAKDIMGQHEVVIEVDLHNGSYEAEAWGCDLTERYVEINAHYRT</sequence>
<keyword evidence="8" id="KW-0511">Multifunctional enzyme</keyword>
<comment type="subunit">
    <text evidence="2 8">Heterotetramer of two alpha and two beta chains.</text>
</comment>
<dbReference type="AlphaFoldDB" id="A0A1W1W8T9"/>
<evidence type="ECO:0000256" key="4">
    <source>
        <dbReference type="ARBA" id="ARBA00022605"/>
    </source>
</evidence>
<comment type="subcellular location">
    <subcellularLocation>
        <location evidence="8">Cytoplasm</location>
    </subcellularLocation>
</comment>
<keyword evidence="5 8" id="KW-0808">Transferase</keyword>
<feature type="chain" id="PRO_5023235612" description="Arginine biosynthesis bifunctional protein ArgJ alpha chain" evidence="8">
    <location>
        <begin position="1"/>
        <end position="200"/>
    </location>
</feature>
<feature type="binding site" evidence="8">
    <location>
        <position position="201"/>
    </location>
    <ligand>
        <name>substrate</name>
    </ligand>
</feature>
<comment type="pathway">
    <text evidence="8">Amino-acid biosynthesis; L-arginine biosynthesis; L-ornithine and N-acetyl-L-glutamate from L-glutamate and N(2)-acetyl-L-ornithine (cyclic): step 1/1.</text>
</comment>